<dbReference type="Proteomes" id="UP000186341">
    <property type="component" value="Unassembled WGS sequence"/>
</dbReference>
<accession>A0A1U7NF44</accession>
<dbReference type="RefSeq" id="WP_075820007.1">
    <property type="nucleotide sequence ID" value="NZ_CAPYAZ010000128.1"/>
</dbReference>
<proteinExistence type="predicted"/>
<evidence type="ECO:0000313" key="1">
    <source>
        <dbReference type="EMBL" id="OLU38679.1"/>
    </source>
</evidence>
<dbReference type="GeneID" id="82203124"/>
<sequence length="113" mass="13294">MPIGILRDFHTDSLNEYVDQHPEEHLRSYFEIVEKAGLKRYLEHKDGENENSIPVEKLDGHSLVGLLIFLYRQDRFCSYDGSEYLKLFTNGFILRCLKRLKELDDLESSKSVQ</sequence>
<dbReference type="EMBL" id="MPJW01000156">
    <property type="protein sequence ID" value="OLU38679.1"/>
    <property type="molecule type" value="Genomic_DNA"/>
</dbReference>
<evidence type="ECO:0000313" key="2">
    <source>
        <dbReference type="Proteomes" id="UP000186341"/>
    </source>
</evidence>
<protein>
    <submittedName>
        <fullName evidence="1">Uncharacterized protein</fullName>
    </submittedName>
</protein>
<name>A0A1U7NF44_9FIRM</name>
<dbReference type="AlphaFoldDB" id="A0A1U7NF44"/>
<keyword evidence="2" id="KW-1185">Reference proteome</keyword>
<gene>
    <name evidence="1" type="ORF">BO222_08035</name>
</gene>
<dbReference type="Pfam" id="PF20118">
    <property type="entry name" value="DUF6508"/>
    <property type="match status" value="1"/>
</dbReference>
<reference evidence="1 2" key="1">
    <citation type="submission" date="2016-11" db="EMBL/GenBank/DDBJ databases">
        <title>Description of two novel members of the family Erysipelotrichaceae: Ileibacterium lipovorans gen. nov., sp. nov. and Dubosiella newyorkensis, gen. nov., sp. nov.</title>
        <authorList>
            <person name="Cox L.M."/>
            <person name="Sohn J."/>
            <person name="Tyrrell K.L."/>
            <person name="Citron D.M."/>
            <person name="Lawson P.A."/>
            <person name="Patel N.B."/>
            <person name="Iizumi T."/>
            <person name="Perez-Perez G.I."/>
            <person name="Goldstein E.J."/>
            <person name="Blaser M.J."/>
        </authorList>
    </citation>
    <scope>NUCLEOTIDE SEQUENCE [LARGE SCALE GENOMIC DNA]</scope>
    <source>
        <strain evidence="1 2">NYU-BL-A3</strain>
    </source>
</reference>
<comment type="caution">
    <text evidence="1">The sequence shown here is derived from an EMBL/GenBank/DDBJ whole genome shotgun (WGS) entry which is preliminary data.</text>
</comment>
<organism evidence="1 2">
    <name type="scientific">Ileibacterium valens</name>
    <dbReference type="NCBI Taxonomy" id="1862668"/>
    <lineage>
        <taxon>Bacteria</taxon>
        <taxon>Bacillati</taxon>
        <taxon>Bacillota</taxon>
        <taxon>Erysipelotrichia</taxon>
        <taxon>Erysipelotrichales</taxon>
        <taxon>Erysipelotrichaceae</taxon>
        <taxon>Ileibacterium</taxon>
    </lineage>
</organism>
<dbReference type="InterPro" id="IPR045425">
    <property type="entry name" value="DUF6508"/>
</dbReference>